<dbReference type="Proteomes" id="UP001054902">
    <property type="component" value="Unassembled WGS sequence"/>
</dbReference>
<proteinExistence type="predicted"/>
<evidence type="ECO:0000256" key="1">
    <source>
        <dbReference type="SAM" id="MobiDB-lite"/>
    </source>
</evidence>
<keyword evidence="4" id="KW-1185">Reference proteome</keyword>
<name>A0AAD3CII2_9STRA</name>
<sequence length="103" mass="11825">MKLNETFEDDSLSVEAVDLRPKRKKRGEAPIESTETNRPQEEDIEIPKRIVYDLGNNVCDESQEKKSRRVQIFTAIACLAFVAVIVGLVALIFMIVMKRDERE</sequence>
<protein>
    <submittedName>
        <fullName evidence="3">Uncharacterized protein</fullName>
    </submittedName>
</protein>
<keyword evidence="2" id="KW-1133">Transmembrane helix</keyword>
<reference evidence="3 4" key="1">
    <citation type="journal article" date="2021" name="Sci. Rep.">
        <title>The genome of the diatom Chaetoceros tenuissimus carries an ancient integrated fragment of an extant virus.</title>
        <authorList>
            <person name="Hongo Y."/>
            <person name="Kimura K."/>
            <person name="Takaki Y."/>
            <person name="Yoshida Y."/>
            <person name="Baba S."/>
            <person name="Kobayashi G."/>
            <person name="Nagasaki K."/>
            <person name="Hano T."/>
            <person name="Tomaru Y."/>
        </authorList>
    </citation>
    <scope>NUCLEOTIDE SEQUENCE [LARGE SCALE GENOMIC DNA]</scope>
    <source>
        <strain evidence="3 4">NIES-3715</strain>
    </source>
</reference>
<evidence type="ECO:0000313" key="3">
    <source>
        <dbReference type="EMBL" id="GFH45745.1"/>
    </source>
</evidence>
<evidence type="ECO:0000313" key="4">
    <source>
        <dbReference type="Proteomes" id="UP001054902"/>
    </source>
</evidence>
<accession>A0AAD3CII2</accession>
<comment type="caution">
    <text evidence="3">The sequence shown here is derived from an EMBL/GenBank/DDBJ whole genome shotgun (WGS) entry which is preliminary data.</text>
</comment>
<organism evidence="3 4">
    <name type="scientific">Chaetoceros tenuissimus</name>
    <dbReference type="NCBI Taxonomy" id="426638"/>
    <lineage>
        <taxon>Eukaryota</taxon>
        <taxon>Sar</taxon>
        <taxon>Stramenopiles</taxon>
        <taxon>Ochrophyta</taxon>
        <taxon>Bacillariophyta</taxon>
        <taxon>Coscinodiscophyceae</taxon>
        <taxon>Chaetocerotophycidae</taxon>
        <taxon>Chaetocerotales</taxon>
        <taxon>Chaetocerotaceae</taxon>
        <taxon>Chaetoceros</taxon>
    </lineage>
</organism>
<gene>
    <name evidence="3" type="ORF">CTEN210_02219</name>
</gene>
<feature type="region of interest" description="Disordered" evidence="1">
    <location>
        <begin position="19"/>
        <end position="42"/>
    </location>
</feature>
<keyword evidence="2" id="KW-0472">Membrane</keyword>
<dbReference type="EMBL" id="BLLK01000022">
    <property type="protein sequence ID" value="GFH45745.1"/>
    <property type="molecule type" value="Genomic_DNA"/>
</dbReference>
<feature type="transmembrane region" description="Helical" evidence="2">
    <location>
        <begin position="72"/>
        <end position="97"/>
    </location>
</feature>
<dbReference type="AlphaFoldDB" id="A0AAD3CII2"/>
<evidence type="ECO:0000256" key="2">
    <source>
        <dbReference type="SAM" id="Phobius"/>
    </source>
</evidence>
<keyword evidence="2" id="KW-0812">Transmembrane</keyword>